<dbReference type="NCBIfam" id="TIGR03127">
    <property type="entry name" value="RuMP_HxlB"/>
    <property type="match status" value="1"/>
</dbReference>
<comment type="caution">
    <text evidence="3">The sequence shown here is derived from an EMBL/GenBank/DDBJ whole genome shotgun (WGS) entry which is preliminary data.</text>
</comment>
<dbReference type="EMBL" id="AOFT01000006">
    <property type="protein sequence ID" value="EMR06631.1"/>
    <property type="molecule type" value="Genomic_DNA"/>
</dbReference>
<dbReference type="GO" id="GO:0043800">
    <property type="term" value="F:6-phospho-3-hexuloisomerase activity"/>
    <property type="evidence" value="ECO:0007669"/>
    <property type="project" value="UniProtKB-EC"/>
</dbReference>
<dbReference type="AlphaFoldDB" id="M7NHG9"/>
<dbReference type="eggNOG" id="COG0794">
    <property type="taxonomic scope" value="Bacteria"/>
</dbReference>
<dbReference type="InterPro" id="IPR001347">
    <property type="entry name" value="SIS_dom"/>
</dbReference>
<dbReference type="OrthoDB" id="9797832at2"/>
<keyword evidence="3" id="KW-0413">Isomerase</keyword>
<accession>M7NHG9</accession>
<feature type="domain" description="SIS" evidence="2">
    <location>
        <begin position="26"/>
        <end position="164"/>
    </location>
</feature>
<dbReference type="GO" id="GO:1901135">
    <property type="term" value="P:carbohydrate derivative metabolic process"/>
    <property type="evidence" value="ECO:0007669"/>
    <property type="project" value="InterPro"/>
</dbReference>
<dbReference type="RefSeq" id="WP_008298778.1">
    <property type="nucleotide sequence ID" value="NZ_AOFT01000006.1"/>
</dbReference>
<keyword evidence="4" id="KW-1185">Reference proteome</keyword>
<name>M7NHG9_9BACL</name>
<comment type="similarity">
    <text evidence="1">Belongs to the SIS family. PHI subfamily.</text>
</comment>
<proteinExistence type="inferred from homology"/>
<dbReference type="Pfam" id="PF01380">
    <property type="entry name" value="SIS"/>
    <property type="match status" value="1"/>
</dbReference>
<dbReference type="Proteomes" id="UP000011919">
    <property type="component" value="Unassembled WGS sequence"/>
</dbReference>
<dbReference type="STRING" id="1235279.C772_01526"/>
<dbReference type="InterPro" id="IPR046348">
    <property type="entry name" value="SIS_dom_sf"/>
</dbReference>
<evidence type="ECO:0000256" key="1">
    <source>
        <dbReference type="ARBA" id="ARBA00009235"/>
    </source>
</evidence>
<dbReference type="PATRIC" id="fig|1235279.3.peg.1522"/>
<dbReference type="PROSITE" id="PS51464">
    <property type="entry name" value="SIS"/>
    <property type="match status" value="1"/>
</dbReference>
<sequence length="180" mass="19581">MVTPSVILQEVSQVIGKVDPRQYRQLKEMLNEPGRLFIFGEGRSGLLGRMIAMRLMHCGCKVFVVDETITPSLAKEDRLLVISGSGNSARIRDMAKKSEGAGYRIWLVTANGEALGETWCEGGLLIPAATRSRKSGEPGTIQPLGNQFDQSAHLLLDALVIDGPASGLDHQSLKDRHSNL</sequence>
<organism evidence="3 4">
    <name type="scientific">Bhargavaea cecembensis DSE10</name>
    <dbReference type="NCBI Taxonomy" id="1235279"/>
    <lineage>
        <taxon>Bacteria</taxon>
        <taxon>Bacillati</taxon>
        <taxon>Bacillota</taxon>
        <taxon>Bacilli</taxon>
        <taxon>Bacillales</taxon>
        <taxon>Caryophanaceae</taxon>
        <taxon>Bhargavaea</taxon>
    </lineage>
</organism>
<dbReference type="Gene3D" id="3.40.50.10490">
    <property type="entry name" value="Glucose-6-phosphate isomerase like protein, domain 1"/>
    <property type="match status" value="1"/>
</dbReference>
<dbReference type="GO" id="GO:0097367">
    <property type="term" value="F:carbohydrate derivative binding"/>
    <property type="evidence" value="ECO:0007669"/>
    <property type="project" value="InterPro"/>
</dbReference>
<gene>
    <name evidence="3" type="primary">hxlB</name>
    <name evidence="3" type="ORF">C772_01526</name>
</gene>
<evidence type="ECO:0000313" key="3">
    <source>
        <dbReference type="EMBL" id="EMR06631.1"/>
    </source>
</evidence>
<reference evidence="3 4" key="1">
    <citation type="journal article" date="2013" name="Genome Announc.">
        <title>Draft Genome Sequence of Bhargavaea cecembensis Strain DSE10T, Isolated from a Deep-Sea Sediment Sample Collected at a Depth of 5,904 m from the Chagos-Laccadive Ridge System in the Indian Ocean.</title>
        <authorList>
            <person name="Shivaji S."/>
            <person name="Ara S."/>
            <person name="Begum Z."/>
            <person name="Ruth M."/>
            <person name="Singh A."/>
            <person name="Kumar Pinnaka A."/>
        </authorList>
    </citation>
    <scope>NUCLEOTIDE SEQUENCE [LARGE SCALE GENOMIC DNA]</scope>
    <source>
        <strain evidence="3 4">DSE10</strain>
    </source>
</reference>
<evidence type="ECO:0000259" key="2">
    <source>
        <dbReference type="PROSITE" id="PS51464"/>
    </source>
</evidence>
<dbReference type="PANTHER" id="PTHR43443">
    <property type="entry name" value="3-HEXULOSE-6-PHOSPHATE ISOMERASE"/>
    <property type="match status" value="1"/>
</dbReference>
<protein>
    <submittedName>
        <fullName evidence="3">3-hexulose-6-phosphate isomerase</fullName>
        <ecNumber evidence="3">5.3.1.27</ecNumber>
    </submittedName>
</protein>
<dbReference type="InterPro" id="IPR017552">
    <property type="entry name" value="PHI/rmpB"/>
</dbReference>
<dbReference type="SUPFAM" id="SSF53697">
    <property type="entry name" value="SIS domain"/>
    <property type="match status" value="1"/>
</dbReference>
<dbReference type="PANTHER" id="PTHR43443:SF1">
    <property type="entry name" value="3-HEXULOSE-6-PHOSPHATE ISOMERASE"/>
    <property type="match status" value="1"/>
</dbReference>
<dbReference type="EC" id="5.3.1.27" evidence="3"/>
<evidence type="ECO:0000313" key="4">
    <source>
        <dbReference type="Proteomes" id="UP000011919"/>
    </source>
</evidence>